<comment type="caution">
    <text evidence="1">The sequence shown here is derived from an EMBL/GenBank/DDBJ whole genome shotgun (WGS) entry which is preliminary data.</text>
</comment>
<gene>
    <name evidence="1" type="ORF">LZ495_31480</name>
</gene>
<protein>
    <submittedName>
        <fullName evidence="1">Uncharacterized protein</fullName>
    </submittedName>
</protein>
<dbReference type="Proteomes" id="UP001165378">
    <property type="component" value="Unassembled WGS sequence"/>
</dbReference>
<dbReference type="RefSeq" id="WP_235056363.1">
    <property type="nucleotide sequence ID" value="NZ_JAKFHA010000026.1"/>
</dbReference>
<keyword evidence="2" id="KW-1185">Reference proteome</keyword>
<name>A0AA41Q7E2_9ACTN</name>
<proteinExistence type="predicted"/>
<organism evidence="1 2">
    <name type="scientific">Yinghuangia soli</name>
    <dbReference type="NCBI Taxonomy" id="2908204"/>
    <lineage>
        <taxon>Bacteria</taxon>
        <taxon>Bacillati</taxon>
        <taxon>Actinomycetota</taxon>
        <taxon>Actinomycetes</taxon>
        <taxon>Kitasatosporales</taxon>
        <taxon>Streptomycetaceae</taxon>
        <taxon>Yinghuangia</taxon>
    </lineage>
</organism>
<accession>A0AA41Q7E2</accession>
<dbReference type="AlphaFoldDB" id="A0AA41Q7E2"/>
<reference evidence="1" key="1">
    <citation type="submission" date="2022-01" db="EMBL/GenBank/DDBJ databases">
        <title>Genome-Based Taxonomic Classification of the Phylum Actinobacteria.</title>
        <authorList>
            <person name="Gao Y."/>
        </authorList>
    </citation>
    <scope>NUCLEOTIDE SEQUENCE</scope>
    <source>
        <strain evidence="1">KLBMP 8922</strain>
    </source>
</reference>
<sequence length="75" mass="8301">MPRPRILVEADRLDPGCDLLVYNHPEVYRMILEEEAPPAAIAAALTTYLRDAWSAGQLSLTPNMQQPTTVIPAAR</sequence>
<dbReference type="EMBL" id="JAKFHA010000026">
    <property type="protein sequence ID" value="MCF2531714.1"/>
    <property type="molecule type" value="Genomic_DNA"/>
</dbReference>
<evidence type="ECO:0000313" key="1">
    <source>
        <dbReference type="EMBL" id="MCF2531714.1"/>
    </source>
</evidence>
<evidence type="ECO:0000313" key="2">
    <source>
        <dbReference type="Proteomes" id="UP001165378"/>
    </source>
</evidence>